<reference evidence="2 3" key="1">
    <citation type="journal article" date="2010" name="Proc. Natl. Acad. Sci. U.S.A.">
        <title>Insights into evolution of multicellular fungi from the assembled chromosomes of the mushroom Coprinopsis cinerea (Coprinus cinereus).</title>
        <authorList>
            <person name="Stajich J.E."/>
            <person name="Wilke S.K."/>
            <person name="Ahren D."/>
            <person name="Au C.H."/>
            <person name="Birren B.W."/>
            <person name="Borodovsky M."/>
            <person name="Burns C."/>
            <person name="Canback B."/>
            <person name="Casselton L.A."/>
            <person name="Cheng C.K."/>
            <person name="Deng J."/>
            <person name="Dietrich F.S."/>
            <person name="Fargo D.C."/>
            <person name="Farman M.L."/>
            <person name="Gathman A.C."/>
            <person name="Goldberg J."/>
            <person name="Guigo R."/>
            <person name="Hoegger P.J."/>
            <person name="Hooker J.B."/>
            <person name="Huggins A."/>
            <person name="James T.Y."/>
            <person name="Kamada T."/>
            <person name="Kilaru S."/>
            <person name="Kodira C."/>
            <person name="Kues U."/>
            <person name="Kupfer D."/>
            <person name="Kwan H.S."/>
            <person name="Lomsadze A."/>
            <person name="Li W."/>
            <person name="Lilly W.W."/>
            <person name="Ma L.J."/>
            <person name="Mackey A.J."/>
            <person name="Manning G."/>
            <person name="Martin F."/>
            <person name="Muraguchi H."/>
            <person name="Natvig D.O."/>
            <person name="Palmerini H."/>
            <person name="Ramesh M.A."/>
            <person name="Rehmeyer C.J."/>
            <person name="Roe B.A."/>
            <person name="Shenoy N."/>
            <person name="Stanke M."/>
            <person name="Ter-Hovhannisyan V."/>
            <person name="Tunlid A."/>
            <person name="Velagapudi R."/>
            <person name="Vision T.J."/>
            <person name="Zeng Q."/>
            <person name="Zolan M.E."/>
            <person name="Pukkila P.J."/>
        </authorList>
    </citation>
    <scope>NUCLEOTIDE SEQUENCE [LARGE SCALE GENOMIC DNA]</scope>
    <source>
        <strain evidence="3">Okayama-7 / 130 / ATCC MYA-4618 / FGSC 9003</strain>
    </source>
</reference>
<dbReference type="EMBL" id="AACS02000002">
    <property type="protein sequence ID" value="EAU88344.2"/>
    <property type="molecule type" value="Genomic_DNA"/>
</dbReference>
<organism evidence="2 3">
    <name type="scientific">Coprinopsis cinerea (strain Okayama-7 / 130 / ATCC MYA-4618 / FGSC 9003)</name>
    <name type="common">Inky cap fungus</name>
    <name type="synonym">Hormographiella aspergillata</name>
    <dbReference type="NCBI Taxonomy" id="240176"/>
    <lineage>
        <taxon>Eukaryota</taxon>
        <taxon>Fungi</taxon>
        <taxon>Dikarya</taxon>
        <taxon>Basidiomycota</taxon>
        <taxon>Agaricomycotina</taxon>
        <taxon>Agaricomycetes</taxon>
        <taxon>Agaricomycetidae</taxon>
        <taxon>Agaricales</taxon>
        <taxon>Agaricineae</taxon>
        <taxon>Psathyrellaceae</taxon>
        <taxon>Coprinopsis</taxon>
    </lineage>
</organism>
<name>A8NGD2_COPC7</name>
<evidence type="ECO:0000256" key="1">
    <source>
        <dbReference type="SAM" id="MobiDB-lite"/>
    </source>
</evidence>
<protein>
    <submittedName>
        <fullName evidence="2">Uncharacterized protein</fullName>
    </submittedName>
</protein>
<evidence type="ECO:0000313" key="3">
    <source>
        <dbReference type="Proteomes" id="UP000001861"/>
    </source>
</evidence>
<dbReference type="RefSeq" id="XP_001833410.2">
    <property type="nucleotide sequence ID" value="XM_001833358.2"/>
</dbReference>
<feature type="region of interest" description="Disordered" evidence="1">
    <location>
        <begin position="32"/>
        <end position="55"/>
    </location>
</feature>
<dbReference type="VEuPathDB" id="FungiDB:CC1G_05110"/>
<comment type="caution">
    <text evidence="2">The sequence shown here is derived from an EMBL/GenBank/DDBJ whole genome shotgun (WGS) entry which is preliminary data.</text>
</comment>
<dbReference type="AlphaFoldDB" id="A8NGD2"/>
<dbReference type="InParanoid" id="A8NGD2"/>
<evidence type="ECO:0000313" key="2">
    <source>
        <dbReference type="EMBL" id="EAU88344.2"/>
    </source>
</evidence>
<keyword evidence="3" id="KW-1185">Reference proteome</keyword>
<dbReference type="Proteomes" id="UP000001861">
    <property type="component" value="Unassembled WGS sequence"/>
</dbReference>
<dbReference type="HOGENOM" id="CLU_2108884_0_0_1"/>
<gene>
    <name evidence="2" type="ORF">CC1G_05110</name>
</gene>
<feature type="compositionally biased region" description="Basic and acidic residues" evidence="1">
    <location>
        <begin position="32"/>
        <end position="43"/>
    </location>
</feature>
<proteinExistence type="predicted"/>
<accession>A8NGD2</accession>
<dbReference type="KEGG" id="cci:CC1G_05110"/>
<dbReference type="GeneID" id="6009906"/>
<sequence length="115" mass="12433">MRVGSWLDSVMDGCAFTSTSLLLMRREKEVSMRSQEVDGKGIRGDGNGTGQKSATIPLDGRTWASRLEALPDRCGVKMVLAQRALDCVREGGKLACQFATHQSAPGVQLTFFGLI</sequence>